<reference evidence="3 4" key="1">
    <citation type="submission" date="2014-07" db="EMBL/GenBank/DDBJ databases">
        <title>Genomic and transcriptomic analysis on Apis cerana provide comprehensive insights into honey bee biology.</title>
        <authorList>
            <person name="Diao Q."/>
            <person name="Sun L."/>
            <person name="Zheng H."/>
            <person name="Zheng H."/>
            <person name="Xu S."/>
            <person name="Wang S."/>
            <person name="Zeng Z."/>
            <person name="Hu F."/>
            <person name="Su S."/>
            <person name="Wu J."/>
        </authorList>
    </citation>
    <scope>NUCLEOTIDE SEQUENCE [LARGE SCALE GENOMIC DNA]</scope>
    <source>
        <tissue evidence="3">Pupae without intestine</tissue>
    </source>
</reference>
<feature type="domain" description="CCHC-type" evidence="2">
    <location>
        <begin position="204"/>
        <end position="219"/>
    </location>
</feature>
<dbReference type="SMART" id="SM00343">
    <property type="entry name" value="ZnF_C2HC"/>
    <property type="match status" value="5"/>
</dbReference>
<evidence type="ECO:0000259" key="2">
    <source>
        <dbReference type="SMART" id="SM00343"/>
    </source>
</evidence>
<dbReference type="PANTHER" id="PTHR33198">
    <property type="entry name" value="ANK_REP_REGION DOMAIN-CONTAINING PROTEIN-RELATED"/>
    <property type="match status" value="1"/>
</dbReference>
<feature type="domain" description="CCHC-type" evidence="2">
    <location>
        <begin position="263"/>
        <end position="279"/>
    </location>
</feature>
<name>A0A2A3EDP2_APICC</name>
<dbReference type="OrthoDB" id="2286242at2759"/>
<dbReference type="Proteomes" id="UP000242457">
    <property type="component" value="Unassembled WGS sequence"/>
</dbReference>
<dbReference type="GO" id="GO:0008270">
    <property type="term" value="F:zinc ion binding"/>
    <property type="evidence" value="ECO:0007669"/>
    <property type="project" value="InterPro"/>
</dbReference>
<dbReference type="EMBL" id="KZ288271">
    <property type="protein sequence ID" value="PBC29865.1"/>
    <property type="molecule type" value="Genomic_DNA"/>
</dbReference>
<evidence type="ECO:0000256" key="1">
    <source>
        <dbReference type="SAM" id="MobiDB-lite"/>
    </source>
</evidence>
<feature type="domain" description="CCHC-type" evidence="2">
    <location>
        <begin position="555"/>
        <end position="571"/>
    </location>
</feature>
<evidence type="ECO:0000313" key="3">
    <source>
        <dbReference type="EMBL" id="PBC29865.1"/>
    </source>
</evidence>
<organism evidence="3 4">
    <name type="scientific">Apis cerana cerana</name>
    <name type="common">Oriental honeybee</name>
    <dbReference type="NCBI Taxonomy" id="94128"/>
    <lineage>
        <taxon>Eukaryota</taxon>
        <taxon>Metazoa</taxon>
        <taxon>Ecdysozoa</taxon>
        <taxon>Arthropoda</taxon>
        <taxon>Hexapoda</taxon>
        <taxon>Insecta</taxon>
        <taxon>Pterygota</taxon>
        <taxon>Neoptera</taxon>
        <taxon>Endopterygota</taxon>
        <taxon>Hymenoptera</taxon>
        <taxon>Apocrita</taxon>
        <taxon>Aculeata</taxon>
        <taxon>Apoidea</taxon>
        <taxon>Anthophila</taxon>
        <taxon>Apidae</taxon>
        <taxon>Apis</taxon>
    </lineage>
</organism>
<evidence type="ECO:0000313" key="4">
    <source>
        <dbReference type="Proteomes" id="UP000242457"/>
    </source>
</evidence>
<dbReference type="AlphaFoldDB" id="A0A2A3EDP2"/>
<feature type="domain" description="CCHC-type" evidence="2">
    <location>
        <begin position="244"/>
        <end position="259"/>
    </location>
</feature>
<proteinExistence type="predicted"/>
<dbReference type="PANTHER" id="PTHR33198:SF20">
    <property type="entry name" value="RETROTRANSPOSON GAG DOMAIN-CONTAINING PROTEIN"/>
    <property type="match status" value="1"/>
</dbReference>
<gene>
    <name evidence="3" type="ORF">APICC_06447</name>
</gene>
<protein>
    <recommendedName>
        <fullName evidence="2">CCHC-type domain-containing protein</fullName>
    </recommendedName>
</protein>
<sequence>MGNSQNKNVSKQNNRTDMLPIYAYNLNQTELPNIIPPSSFMTEDEFFKTWCSWKNEFLTFKRILNKENFNKEKWGNLLLNLMGPIGQNIHSTFQFNSINDKENVDILLEKFDEYYIFSGRKKLPLEDIYEYIKDLQFIIKEKNIDNEYELIKKKILTEINEHQFNNAAKHVIPTFTFSSDFNKLTIKEIAFIWKLYIDSNSSKNCTRCGSNHASNKCPSLGKQCIKCNEWNHFPKRCPKNFITNCHYCGSDHRYKNCPAYNEICTKCQRLHHFSWKCKSKKILQCNYCGLTHIASRSHSYFRYTLLEYKPDDKMNTYVKPPDPLSDNGDITQNWKQWKKDFMIFMNVSNSMDKPKEQQAYLLRSCIGKIGQNAIEKVVSTNLKEKDDMNILLAKLDKYFCPSKNEVIERYNFFNSRKKKDESIETYITQLKIKAKTCNFGKLTDSLIRDKIIMEINDKHLKTKIFNTENLNLLILIQIFNEHQNLQKKKEENKKKNDIKSDNASFKNTPNVVKNIDEKTNSSNNNEKSINMQNKRNCRKCNRRHPIKACPAWGLKCEKCGIYNHYTNCCPTQFNEKKEQKSNITGNMNLQKENLQIPSAPPLLHIDSRQIYPHLDHIKMCQETMNVYNQHTIPSTQPNSWSWIENKHKITNENLQNNNISSPPISNMNTGYENNMEVPELKQKSISGTNKNDTFENKCRIS</sequence>
<accession>A0A2A3EDP2</accession>
<feature type="region of interest" description="Disordered" evidence="1">
    <location>
        <begin position="487"/>
        <end position="528"/>
    </location>
</feature>
<dbReference type="InterPro" id="IPR001878">
    <property type="entry name" value="Znf_CCHC"/>
</dbReference>
<feature type="compositionally biased region" description="Polar residues" evidence="1">
    <location>
        <begin position="501"/>
        <end position="511"/>
    </location>
</feature>
<dbReference type="GO" id="GO:0003676">
    <property type="term" value="F:nucleic acid binding"/>
    <property type="evidence" value="ECO:0007669"/>
    <property type="project" value="InterPro"/>
</dbReference>
<dbReference type="STRING" id="94128.A0A2A3EDP2"/>
<feature type="compositionally biased region" description="Basic and acidic residues" evidence="1">
    <location>
        <begin position="487"/>
        <end position="500"/>
    </location>
</feature>
<feature type="domain" description="CCHC-type" evidence="2">
    <location>
        <begin position="223"/>
        <end position="239"/>
    </location>
</feature>
<keyword evidence="4" id="KW-1185">Reference proteome</keyword>